<name>A0A4Y2PZ79_ARAVE</name>
<protein>
    <submittedName>
        <fullName evidence="2">Uncharacterized protein</fullName>
    </submittedName>
</protein>
<evidence type="ECO:0000313" key="2">
    <source>
        <dbReference type="EMBL" id="GBN57198.1"/>
    </source>
</evidence>
<dbReference type="AlphaFoldDB" id="A0A4Y2PZ79"/>
<gene>
    <name evidence="2" type="ORF">AVEN_83411_1</name>
</gene>
<feature type="region of interest" description="Disordered" evidence="1">
    <location>
        <begin position="24"/>
        <end position="46"/>
    </location>
</feature>
<proteinExistence type="predicted"/>
<evidence type="ECO:0000313" key="3">
    <source>
        <dbReference type="Proteomes" id="UP000499080"/>
    </source>
</evidence>
<reference evidence="2 3" key="1">
    <citation type="journal article" date="2019" name="Sci. Rep.">
        <title>Orb-weaving spider Araneus ventricosus genome elucidates the spidroin gene catalogue.</title>
        <authorList>
            <person name="Kono N."/>
            <person name="Nakamura H."/>
            <person name="Ohtoshi R."/>
            <person name="Moran D.A.P."/>
            <person name="Shinohara A."/>
            <person name="Yoshida Y."/>
            <person name="Fujiwara M."/>
            <person name="Mori M."/>
            <person name="Tomita M."/>
            <person name="Arakawa K."/>
        </authorList>
    </citation>
    <scope>NUCLEOTIDE SEQUENCE [LARGE SCALE GENOMIC DNA]</scope>
</reference>
<dbReference type="EMBL" id="BGPR01012690">
    <property type="protein sequence ID" value="GBN57198.1"/>
    <property type="molecule type" value="Genomic_DNA"/>
</dbReference>
<keyword evidence="3" id="KW-1185">Reference proteome</keyword>
<sequence length="108" mass="12525">MDLFPEPFERFWYWGYKNKVLNVPQRKKSQSDKSGDLGAPREQSEIILNNKPNPTMRKFIVQVLTNMDVPMRGYPVPSEDKIPGILNQFRKQPQQIHAACVPNILVDT</sequence>
<accession>A0A4Y2PZ79</accession>
<evidence type="ECO:0000256" key="1">
    <source>
        <dbReference type="SAM" id="MobiDB-lite"/>
    </source>
</evidence>
<dbReference type="Proteomes" id="UP000499080">
    <property type="component" value="Unassembled WGS sequence"/>
</dbReference>
<organism evidence="2 3">
    <name type="scientific">Araneus ventricosus</name>
    <name type="common">Orbweaver spider</name>
    <name type="synonym">Epeira ventricosa</name>
    <dbReference type="NCBI Taxonomy" id="182803"/>
    <lineage>
        <taxon>Eukaryota</taxon>
        <taxon>Metazoa</taxon>
        <taxon>Ecdysozoa</taxon>
        <taxon>Arthropoda</taxon>
        <taxon>Chelicerata</taxon>
        <taxon>Arachnida</taxon>
        <taxon>Araneae</taxon>
        <taxon>Araneomorphae</taxon>
        <taxon>Entelegynae</taxon>
        <taxon>Araneoidea</taxon>
        <taxon>Araneidae</taxon>
        <taxon>Araneus</taxon>
    </lineage>
</organism>
<comment type="caution">
    <text evidence="2">The sequence shown here is derived from an EMBL/GenBank/DDBJ whole genome shotgun (WGS) entry which is preliminary data.</text>
</comment>